<dbReference type="Proteomes" id="UP000186684">
    <property type="component" value="Unassembled WGS sequence"/>
</dbReference>
<feature type="transmembrane region" description="Helical" evidence="1">
    <location>
        <begin position="35"/>
        <end position="55"/>
    </location>
</feature>
<keyword evidence="3" id="KW-1185">Reference proteome</keyword>
<protein>
    <submittedName>
        <fullName evidence="2">Uncharacterized protein</fullName>
    </submittedName>
</protein>
<keyword evidence="1" id="KW-0812">Transmembrane</keyword>
<organism evidence="2 3">
    <name type="scientific">Roseivivax lentus</name>
    <dbReference type="NCBI Taxonomy" id="633194"/>
    <lineage>
        <taxon>Bacteria</taxon>
        <taxon>Pseudomonadati</taxon>
        <taxon>Pseudomonadota</taxon>
        <taxon>Alphaproteobacteria</taxon>
        <taxon>Rhodobacterales</taxon>
        <taxon>Roseobacteraceae</taxon>
        <taxon>Roseivivax</taxon>
    </lineage>
</organism>
<keyword evidence="1" id="KW-0472">Membrane</keyword>
<reference evidence="3" key="1">
    <citation type="submission" date="2017-01" db="EMBL/GenBank/DDBJ databases">
        <authorList>
            <person name="Varghese N."/>
            <person name="Submissions S."/>
        </authorList>
    </citation>
    <scope>NUCLEOTIDE SEQUENCE [LARGE SCALE GENOMIC DNA]</scope>
    <source>
        <strain evidence="3">DSM 29430</strain>
    </source>
</reference>
<name>A0A1N7JV42_9RHOB</name>
<proteinExistence type="predicted"/>
<feature type="transmembrane region" description="Helical" evidence="1">
    <location>
        <begin position="139"/>
        <end position="159"/>
    </location>
</feature>
<dbReference type="OrthoDB" id="7738422at2"/>
<keyword evidence="1" id="KW-1133">Transmembrane helix</keyword>
<dbReference type="RefSeq" id="WP_076444193.1">
    <property type="nucleotide sequence ID" value="NZ_FTOQ01000001.1"/>
</dbReference>
<accession>A0A1N7JV42</accession>
<evidence type="ECO:0000313" key="3">
    <source>
        <dbReference type="Proteomes" id="UP000186684"/>
    </source>
</evidence>
<evidence type="ECO:0000313" key="2">
    <source>
        <dbReference type="EMBL" id="SIS53200.1"/>
    </source>
</evidence>
<feature type="transmembrane region" description="Helical" evidence="1">
    <location>
        <begin position="200"/>
        <end position="226"/>
    </location>
</feature>
<feature type="transmembrane region" description="Helical" evidence="1">
    <location>
        <begin position="67"/>
        <end position="87"/>
    </location>
</feature>
<sequence length="277" mass="29890">MIKRVFSAGLRALVMGLMVALPALILPQGSPDTSVMLMLAALLAAMLTMTEYASSTPSLIEFRSAPPFNRIRVLVLFAMLLSLSLYMRDAVMPGPSMGAVAAFGHQIGQALDLPFSPVRLVALSGAAIQTGVEASDIRALAGLSLSIALVALVVFVPLIRIMRWPIRKGAFNVWINLPLFDPTAGGDVIYRLKRDANVNVALGFLLPFLIPALMKGAANVGIVLPLGDPQTLIWTMAAWAFLPTSLIMRGVALWRVCDLIEEKRRRAYAQSDVLQPV</sequence>
<feature type="transmembrane region" description="Helical" evidence="1">
    <location>
        <begin position="12"/>
        <end position="29"/>
    </location>
</feature>
<feature type="transmembrane region" description="Helical" evidence="1">
    <location>
        <begin position="232"/>
        <end position="256"/>
    </location>
</feature>
<gene>
    <name evidence="2" type="ORF">SAMN05421759_101248</name>
</gene>
<evidence type="ECO:0000256" key="1">
    <source>
        <dbReference type="SAM" id="Phobius"/>
    </source>
</evidence>
<dbReference type="EMBL" id="FTOQ01000001">
    <property type="protein sequence ID" value="SIS53200.1"/>
    <property type="molecule type" value="Genomic_DNA"/>
</dbReference>
<dbReference type="STRING" id="633194.SAMN05421759_101248"/>
<dbReference type="AlphaFoldDB" id="A0A1N7JV42"/>